<comment type="caution">
    <text evidence="1">The sequence shown here is derived from an EMBL/GenBank/DDBJ whole genome shotgun (WGS) entry which is preliminary data.</text>
</comment>
<organism evidence="1 2">
    <name type="scientific">Fusarium torreyae</name>
    <dbReference type="NCBI Taxonomy" id="1237075"/>
    <lineage>
        <taxon>Eukaryota</taxon>
        <taxon>Fungi</taxon>
        <taxon>Dikarya</taxon>
        <taxon>Ascomycota</taxon>
        <taxon>Pezizomycotina</taxon>
        <taxon>Sordariomycetes</taxon>
        <taxon>Hypocreomycetidae</taxon>
        <taxon>Hypocreales</taxon>
        <taxon>Nectriaceae</taxon>
        <taxon>Fusarium</taxon>
    </lineage>
</organism>
<name>A0A9W8SHU2_9HYPO</name>
<dbReference type="OrthoDB" id="4845755at2759"/>
<gene>
    <name evidence="1" type="ORF">NW762_000804</name>
</gene>
<proteinExistence type="predicted"/>
<dbReference type="EMBL" id="JAOQAZ010000001">
    <property type="protein sequence ID" value="KAJ4272094.1"/>
    <property type="molecule type" value="Genomic_DNA"/>
</dbReference>
<dbReference type="AlphaFoldDB" id="A0A9W8SHU2"/>
<reference evidence="1" key="1">
    <citation type="submission" date="2022-09" db="EMBL/GenBank/DDBJ databases">
        <title>Fusarium specimens isolated from Avocado Roots.</title>
        <authorList>
            <person name="Stajich J."/>
            <person name="Roper C."/>
            <person name="Heimlech-Rivalta G."/>
        </authorList>
    </citation>
    <scope>NUCLEOTIDE SEQUENCE</scope>
    <source>
        <strain evidence="1">CF00136</strain>
    </source>
</reference>
<accession>A0A9W8SHU2</accession>
<evidence type="ECO:0000313" key="2">
    <source>
        <dbReference type="Proteomes" id="UP001152049"/>
    </source>
</evidence>
<protein>
    <submittedName>
        <fullName evidence="1">Uncharacterized protein</fullName>
    </submittedName>
</protein>
<evidence type="ECO:0000313" key="1">
    <source>
        <dbReference type="EMBL" id="KAJ4272094.1"/>
    </source>
</evidence>
<dbReference type="Proteomes" id="UP001152049">
    <property type="component" value="Unassembled WGS sequence"/>
</dbReference>
<sequence>MTSHLLRVVENTSVELGALIQTEYLHRTLSCPEWTQFSWHYQGASEILYSEPFQKLMLPMRLAMASILDAVLFWFMQQPLFFSELKSAWYKIVQSNVPDIAEYRRLHRKANLYYNSPLPNETTLNQLFEEMGPKEEARKSVGTQIEDISGDRGWVNDQQHNLLTVCRERRGSL</sequence>
<keyword evidence="2" id="KW-1185">Reference proteome</keyword>